<dbReference type="RefSeq" id="WP_317796992.1">
    <property type="nucleotide sequence ID" value="NZ_AP028461.1"/>
</dbReference>
<gene>
    <name evidence="6" type="ORF">ACFQ5G_10850</name>
</gene>
<comment type="caution">
    <text evidence="6">The sequence shown here is derived from an EMBL/GenBank/DDBJ whole genome shotgun (WGS) entry which is preliminary data.</text>
</comment>
<dbReference type="Pfam" id="PF00294">
    <property type="entry name" value="PfkB"/>
    <property type="match status" value="1"/>
</dbReference>
<proteinExistence type="inferred from homology"/>
<keyword evidence="2 4" id="KW-0808">Transferase</keyword>
<dbReference type="GO" id="GO:0016301">
    <property type="term" value="F:kinase activity"/>
    <property type="evidence" value="ECO:0007669"/>
    <property type="project" value="UniProtKB-KW"/>
</dbReference>
<reference evidence="7" key="1">
    <citation type="journal article" date="2019" name="Int. J. Syst. Evol. Microbiol.">
        <title>The Global Catalogue of Microorganisms (GCM) 10K type strain sequencing project: providing services to taxonomists for standard genome sequencing and annotation.</title>
        <authorList>
            <consortium name="The Broad Institute Genomics Platform"/>
            <consortium name="The Broad Institute Genome Sequencing Center for Infectious Disease"/>
            <person name="Wu L."/>
            <person name="Ma J."/>
        </authorList>
    </citation>
    <scope>NUCLEOTIDE SEQUENCE [LARGE SCALE GENOMIC DNA]</scope>
    <source>
        <strain evidence="7">CCM 7526</strain>
    </source>
</reference>
<dbReference type="InterPro" id="IPR002173">
    <property type="entry name" value="Carboh/pur_kinase_PfkB_CS"/>
</dbReference>
<dbReference type="Proteomes" id="UP001597183">
    <property type="component" value="Unassembled WGS sequence"/>
</dbReference>
<evidence type="ECO:0000256" key="2">
    <source>
        <dbReference type="ARBA" id="ARBA00022679"/>
    </source>
</evidence>
<keyword evidence="3 4" id="KW-0418">Kinase</keyword>
<evidence type="ECO:0000256" key="4">
    <source>
        <dbReference type="RuleBase" id="RU003704"/>
    </source>
</evidence>
<dbReference type="SUPFAM" id="SSF53613">
    <property type="entry name" value="Ribokinase-like"/>
    <property type="match status" value="1"/>
</dbReference>
<dbReference type="InterPro" id="IPR002139">
    <property type="entry name" value="Ribo/fructo_kinase"/>
</dbReference>
<name>A0ABW4A5L2_9ACTN</name>
<dbReference type="EMBL" id="JBHTMK010000014">
    <property type="protein sequence ID" value="MFD1365841.1"/>
    <property type="molecule type" value="Genomic_DNA"/>
</dbReference>
<keyword evidence="7" id="KW-1185">Reference proteome</keyword>
<sequence>MRLLFAGLATVDLVQRVERFPGPDEKVQSASVDVAAGGPAANAAVTAAALGATVTLVSAVGAHPLGDLVRADLATHGVTLIDIAADSPEPPPVSAVTVLASTGERTIVSRNAGNRTVAAPADGLPDADLTLVDGHHPGLAVAAARSARRLLVDAGSWRPVFADVFPHAEVVACSGDFRHPDATAGTDEATAAAVRAVGVTNVVITHGPEPVHWYGPAGTRGSVPVPVVSAVDTAGAGDAFHGALAVALARGDLDLKATIAYASRIAAIRVTHAGPRAWLSHLP</sequence>
<protein>
    <submittedName>
        <fullName evidence="6">PfkB family carbohydrate kinase</fullName>
    </submittedName>
</protein>
<dbReference type="PANTHER" id="PTHR42774">
    <property type="entry name" value="PHOSPHOTRANSFERASE SYSTEM TRANSPORT PROTEIN"/>
    <property type="match status" value="1"/>
</dbReference>
<evidence type="ECO:0000256" key="1">
    <source>
        <dbReference type="ARBA" id="ARBA00010688"/>
    </source>
</evidence>
<dbReference type="InterPro" id="IPR029056">
    <property type="entry name" value="Ribokinase-like"/>
</dbReference>
<dbReference type="InterPro" id="IPR011611">
    <property type="entry name" value="PfkB_dom"/>
</dbReference>
<evidence type="ECO:0000259" key="5">
    <source>
        <dbReference type="Pfam" id="PF00294"/>
    </source>
</evidence>
<dbReference type="PANTHER" id="PTHR42774:SF3">
    <property type="entry name" value="KETOHEXOKINASE"/>
    <property type="match status" value="1"/>
</dbReference>
<organism evidence="6 7">
    <name type="scientific">Actinoplanes sichuanensis</name>
    <dbReference type="NCBI Taxonomy" id="512349"/>
    <lineage>
        <taxon>Bacteria</taxon>
        <taxon>Bacillati</taxon>
        <taxon>Actinomycetota</taxon>
        <taxon>Actinomycetes</taxon>
        <taxon>Micromonosporales</taxon>
        <taxon>Micromonosporaceae</taxon>
        <taxon>Actinoplanes</taxon>
    </lineage>
</organism>
<dbReference type="PRINTS" id="PR00990">
    <property type="entry name" value="RIBOKINASE"/>
</dbReference>
<dbReference type="PROSITE" id="PS00584">
    <property type="entry name" value="PFKB_KINASES_2"/>
    <property type="match status" value="1"/>
</dbReference>
<evidence type="ECO:0000313" key="7">
    <source>
        <dbReference type="Proteomes" id="UP001597183"/>
    </source>
</evidence>
<feature type="domain" description="Carbohydrate kinase PfkB" evidence="5">
    <location>
        <begin position="5"/>
        <end position="277"/>
    </location>
</feature>
<dbReference type="Gene3D" id="3.40.1190.20">
    <property type="match status" value="1"/>
</dbReference>
<comment type="similarity">
    <text evidence="1 4">Belongs to the carbohydrate kinase PfkB family.</text>
</comment>
<accession>A0ABW4A5L2</accession>
<evidence type="ECO:0000256" key="3">
    <source>
        <dbReference type="ARBA" id="ARBA00022777"/>
    </source>
</evidence>
<dbReference type="InterPro" id="IPR052562">
    <property type="entry name" value="Ketohexokinase-related"/>
</dbReference>
<evidence type="ECO:0000313" key="6">
    <source>
        <dbReference type="EMBL" id="MFD1365841.1"/>
    </source>
</evidence>